<feature type="compositionally biased region" description="Polar residues" evidence="2">
    <location>
        <begin position="1210"/>
        <end position="1224"/>
    </location>
</feature>
<feature type="compositionally biased region" description="Acidic residues" evidence="2">
    <location>
        <begin position="520"/>
        <end position="567"/>
    </location>
</feature>
<feature type="compositionally biased region" description="Basic and acidic residues" evidence="2">
    <location>
        <begin position="114"/>
        <end position="138"/>
    </location>
</feature>
<feature type="compositionally biased region" description="Low complexity" evidence="2">
    <location>
        <begin position="1347"/>
        <end position="1358"/>
    </location>
</feature>
<feature type="compositionally biased region" description="Low complexity" evidence="2">
    <location>
        <begin position="860"/>
        <end position="885"/>
    </location>
</feature>
<feature type="compositionally biased region" description="Polar residues" evidence="2">
    <location>
        <begin position="886"/>
        <end position="897"/>
    </location>
</feature>
<name>A0A8D8LIB9_9HEMI</name>
<feature type="compositionally biased region" description="Basic and acidic residues" evidence="2">
    <location>
        <begin position="361"/>
        <end position="388"/>
    </location>
</feature>
<feature type="compositionally biased region" description="Acidic residues" evidence="2">
    <location>
        <begin position="1181"/>
        <end position="1200"/>
    </location>
</feature>
<feature type="region of interest" description="Disordered" evidence="2">
    <location>
        <begin position="203"/>
        <end position="574"/>
    </location>
</feature>
<feature type="coiled-coil region" evidence="1">
    <location>
        <begin position="777"/>
        <end position="807"/>
    </location>
</feature>
<feature type="compositionally biased region" description="Polar residues" evidence="2">
    <location>
        <begin position="1295"/>
        <end position="1305"/>
    </location>
</feature>
<feature type="region of interest" description="Disordered" evidence="2">
    <location>
        <begin position="731"/>
        <end position="750"/>
    </location>
</feature>
<feature type="region of interest" description="Disordered" evidence="2">
    <location>
        <begin position="811"/>
        <end position="915"/>
    </location>
</feature>
<proteinExistence type="predicted"/>
<feature type="region of interest" description="Disordered" evidence="2">
    <location>
        <begin position="1295"/>
        <end position="1411"/>
    </location>
</feature>
<feature type="compositionally biased region" description="Low complexity" evidence="2">
    <location>
        <begin position="389"/>
        <end position="414"/>
    </location>
</feature>
<feature type="compositionally biased region" description="Basic and acidic residues" evidence="2">
    <location>
        <begin position="278"/>
        <end position="289"/>
    </location>
</feature>
<reference evidence="3" key="1">
    <citation type="submission" date="2021-05" db="EMBL/GenBank/DDBJ databases">
        <authorList>
            <person name="Alioto T."/>
            <person name="Alioto T."/>
            <person name="Gomez Garrido J."/>
        </authorList>
    </citation>
    <scope>NUCLEOTIDE SEQUENCE</scope>
</reference>
<evidence type="ECO:0000256" key="1">
    <source>
        <dbReference type="SAM" id="Coils"/>
    </source>
</evidence>
<sequence>MSSNLTMIDTNFADDQVGQTNFIAFSDTVNTADNNVNSVDSNIDKSKVCNSDDISATDDAASNADTGNTDENIPSEVHDNETEVKVSVTNDKLTENETPLQGNIDKSNLNAVKSTKEASESSDKPSECTEASSKHETVSTDLLDNVNNVIKSEGPPADVDSSNSIEKITENLPVDLIEKIINTEGLDGTIEKNPVENSITETQKQAEETHASGSVKIEEIKVTETDQLDETNIETVENHVKETTGGENQGVVQDDDEGDGMLYIDEGNANSEGNNNPDDDKPKEETKPDSDDEEKDKDSSDSDTSVEEEEDEDEKVFGENIKEKKRSVIKKAKDESRPAEKIDIEAFKNEWSDEEGDDADVDMKDTSTTKQQKSEALNDGKSKPKDAVINDTTAAVTNATSTVTNDTSAVTNDTPPQQETVHIEPDKTKDTLQQQQEVAHIENDIVADSNTTSAKKTPRKLERTIYDSNGEVIVKKYDDPPPNAAEPVETSDTGDTPGNTASNANSVADTSDNSGKSNDSLDENMDESMLIEEISGDGEVEGDGEVLTEEMEVTRQEEEETTQEEEGQVVMGGEGEEEAIVVIGGANGENLEDFVIVNENNEEQEIFEEIAEDGTKTYYLKVKPSATVEQTKETDRTEEEGDSVQTEGTEQAPLESGSSETTEDTPAEPATDSGSGRLTPQQTTPIKRGKKKGLMHSPLARQIALQQIEQFQLQKVEKAALVAAKVAQGWVKPSAGPPLGKRPTPNVDDISVPIQLKVDPPASEAKSQLEHKYNLSRDKLERTVQLAQEEKRQKKELELKRKELARSLMESLPSGTITAPPAKVTPTQTAKATAAQTAKVAPAQTKAQPVKLSTTVKTASSPMKKPSRPSPSVQGGQVVSVPQSVANSGSAANTTPSVAGVGGGDATPSRKSTRIKIENQTLKDYAVDLPESYSTVYTAASTVTLSRTPSKAGRPSKRKLAEGLQLGADSKRFMISYANSRKRAAGLDEDDTANPVIPPLIIQNGKEIVDLMLSGDKRSTRRVRGTTSVATEENLVIVESKKKKPNEIEPDLELELDNNNSAPTETNTSNEDSRPTEDPLPANTPAADNPTVPTTRTTTNDTTSSTISATTTTPVTTTATKKSPVKTASPRSTLSTARTNTRGSVKATSTTTTLVSDQQVLVDVKGMKAKIPANTWNVTSELEEEDEQEEMETTSEGEQDIVEKKPKNQGKLSTTPLQSKTVLSEQEKKRQNKMMREINQLLGDEGAINMLYSVTQKRNRGNDNVMDSPVSNKKMKKNLLMKTKLVKSAVLNLSNNSEDAGSESPSPGRLRKSSSSALNKANTPPVTNRRKGSGGLKKSKSRARQISLDSVRSSLSSSEHPVKSPSVAFAESVIFRRHSSDSSEGEEEEGEEEEVEGGEEEEVEEEEEEEV</sequence>
<feature type="region of interest" description="Disordered" evidence="2">
    <location>
        <begin position="38"/>
        <end position="141"/>
    </location>
</feature>
<feature type="compositionally biased region" description="Low complexity" evidence="2">
    <location>
        <begin position="51"/>
        <end position="70"/>
    </location>
</feature>
<evidence type="ECO:0000256" key="2">
    <source>
        <dbReference type="SAM" id="MobiDB-lite"/>
    </source>
</evidence>
<feature type="compositionally biased region" description="Acidic residues" evidence="2">
    <location>
        <begin position="304"/>
        <end position="314"/>
    </location>
</feature>
<feature type="compositionally biased region" description="Low complexity" evidence="2">
    <location>
        <begin position="1091"/>
        <end position="1129"/>
    </location>
</feature>
<feature type="compositionally biased region" description="Basic and acidic residues" evidence="2">
    <location>
        <begin position="421"/>
        <end position="430"/>
    </location>
</feature>
<evidence type="ECO:0000313" key="3">
    <source>
        <dbReference type="EMBL" id="CAG6610275.1"/>
    </source>
</evidence>
<accession>A0A8D8LIB9</accession>
<feature type="compositionally biased region" description="Basic residues" evidence="2">
    <location>
        <begin position="1328"/>
        <end position="1343"/>
    </location>
</feature>
<feature type="compositionally biased region" description="Polar residues" evidence="2">
    <location>
        <begin position="1057"/>
        <end position="1070"/>
    </location>
</feature>
<feature type="region of interest" description="Disordered" evidence="2">
    <location>
        <begin position="1180"/>
        <end position="1231"/>
    </location>
</feature>
<protein>
    <submittedName>
        <fullName evidence="3">Uncharacterized protein</fullName>
    </submittedName>
</protein>
<feature type="compositionally biased region" description="Polar residues" evidence="2">
    <location>
        <begin position="1313"/>
        <end position="1326"/>
    </location>
</feature>
<feature type="region of interest" description="Disordered" evidence="2">
    <location>
        <begin position="611"/>
        <end position="696"/>
    </location>
</feature>
<feature type="compositionally biased region" description="Low complexity" evidence="2">
    <location>
        <begin position="818"/>
        <end position="849"/>
    </location>
</feature>
<feature type="compositionally biased region" description="Polar residues" evidence="2">
    <location>
        <begin position="87"/>
        <end position="113"/>
    </location>
</feature>
<feature type="compositionally biased region" description="Acidic residues" evidence="2">
    <location>
        <begin position="1383"/>
        <end position="1411"/>
    </location>
</feature>
<feature type="compositionally biased region" description="Polar residues" evidence="2">
    <location>
        <begin position="490"/>
        <end position="518"/>
    </location>
</feature>
<feature type="compositionally biased region" description="Basic and acidic residues" evidence="2">
    <location>
        <begin position="204"/>
        <end position="224"/>
    </location>
</feature>
<feature type="compositionally biased region" description="Polar residues" evidence="2">
    <location>
        <begin position="673"/>
        <end position="685"/>
    </location>
</feature>
<feature type="region of interest" description="Disordered" evidence="2">
    <location>
        <begin position="1014"/>
        <end position="1151"/>
    </location>
</feature>
<feature type="compositionally biased region" description="Polar residues" evidence="2">
    <location>
        <begin position="1130"/>
        <end position="1151"/>
    </location>
</feature>
<keyword evidence="1" id="KW-0175">Coiled coil</keyword>
<dbReference type="EMBL" id="HBUF01017731">
    <property type="protein sequence ID" value="CAG6610275.1"/>
    <property type="molecule type" value="Transcribed_RNA"/>
</dbReference>
<organism evidence="3">
    <name type="scientific">Cacopsylla melanoneura</name>
    <dbReference type="NCBI Taxonomy" id="428564"/>
    <lineage>
        <taxon>Eukaryota</taxon>
        <taxon>Metazoa</taxon>
        <taxon>Ecdysozoa</taxon>
        <taxon>Arthropoda</taxon>
        <taxon>Hexapoda</taxon>
        <taxon>Insecta</taxon>
        <taxon>Pterygota</taxon>
        <taxon>Neoptera</taxon>
        <taxon>Paraneoptera</taxon>
        <taxon>Hemiptera</taxon>
        <taxon>Sternorrhyncha</taxon>
        <taxon>Psylloidea</taxon>
        <taxon>Psyllidae</taxon>
        <taxon>Psyllinae</taxon>
        <taxon>Cacopsylla</taxon>
    </lineage>
</organism>
<feature type="compositionally biased region" description="Basic and acidic residues" evidence="2">
    <location>
        <begin position="331"/>
        <end position="351"/>
    </location>
</feature>